<accession>A0AA90TXI0</accession>
<keyword evidence="2" id="KW-1185">Reference proteome</keyword>
<protein>
    <submittedName>
        <fullName evidence="1">CO dehydrogenase nickel-insertion accessory protein CooC1</fullName>
    </submittedName>
</protein>
<name>A0AA90TXI0_9EURY</name>
<evidence type="ECO:0000313" key="1">
    <source>
        <dbReference type="EMBL" id="MDR6221740.1"/>
    </source>
</evidence>
<organism evidence="1 2">
    <name type="scientific">Methanococcoides alaskense</name>
    <dbReference type="NCBI Taxonomy" id="325778"/>
    <lineage>
        <taxon>Archaea</taxon>
        <taxon>Methanobacteriati</taxon>
        <taxon>Methanobacteriota</taxon>
        <taxon>Stenosarchaea group</taxon>
        <taxon>Methanomicrobia</taxon>
        <taxon>Methanosarcinales</taxon>
        <taxon>Methanosarcinaceae</taxon>
        <taxon>Methanococcoides</taxon>
    </lineage>
</organism>
<dbReference type="Proteomes" id="UP001185015">
    <property type="component" value="Unassembled WGS sequence"/>
</dbReference>
<dbReference type="AlphaFoldDB" id="A0AA90TXI0"/>
<comment type="caution">
    <text evidence="1">The sequence shown here is derived from an EMBL/GenBank/DDBJ whole genome shotgun (WGS) entry which is preliminary data.</text>
</comment>
<dbReference type="RefSeq" id="WP_270096433.1">
    <property type="nucleotide sequence ID" value="NZ_JAQFFK010000003.1"/>
</dbReference>
<sequence>MWDSEDRVISTVPIHESIFKAGLLGDEFHISVPEVEMIADFLIEHKLK</sequence>
<proteinExistence type="predicted"/>
<reference evidence="1 2" key="1">
    <citation type="submission" date="2023-07" db="EMBL/GenBank/DDBJ databases">
        <title>Genomic Encyclopedia of Type Strains, Phase IV (KMG-IV): sequencing the most valuable type-strain genomes for metagenomic binning, comparative biology and taxonomic classification.</title>
        <authorList>
            <person name="Goeker M."/>
        </authorList>
    </citation>
    <scope>NUCLEOTIDE SEQUENCE [LARGE SCALE GENOMIC DNA]</scope>
    <source>
        <strain evidence="1 2">DSM 17273</strain>
    </source>
</reference>
<evidence type="ECO:0000313" key="2">
    <source>
        <dbReference type="Proteomes" id="UP001185015"/>
    </source>
</evidence>
<gene>
    <name evidence="1" type="ORF">J2750_000172</name>
</gene>
<dbReference type="EMBL" id="JAVDQI010000001">
    <property type="protein sequence ID" value="MDR6221740.1"/>
    <property type="molecule type" value="Genomic_DNA"/>
</dbReference>